<dbReference type="STRING" id="243090.RB5385"/>
<dbReference type="KEGG" id="rba:RB5385"/>
<proteinExistence type="predicted"/>
<feature type="compositionally biased region" description="Polar residues" evidence="1">
    <location>
        <begin position="9"/>
        <end position="24"/>
    </location>
</feature>
<evidence type="ECO:0000313" key="3">
    <source>
        <dbReference type="Proteomes" id="UP000001025"/>
    </source>
</evidence>
<organism evidence="2 3">
    <name type="scientific">Rhodopirellula baltica (strain DSM 10527 / NCIMB 13988 / SH1)</name>
    <dbReference type="NCBI Taxonomy" id="243090"/>
    <lineage>
        <taxon>Bacteria</taxon>
        <taxon>Pseudomonadati</taxon>
        <taxon>Planctomycetota</taxon>
        <taxon>Planctomycetia</taxon>
        <taxon>Pirellulales</taxon>
        <taxon>Pirellulaceae</taxon>
        <taxon>Rhodopirellula</taxon>
    </lineage>
</organism>
<reference evidence="2 3" key="1">
    <citation type="journal article" date="2003" name="Proc. Natl. Acad. Sci. U.S.A.">
        <title>Complete genome sequence of the marine planctomycete Pirellula sp. strain 1.</title>
        <authorList>
            <person name="Gloeckner F.O."/>
            <person name="Kube M."/>
            <person name="Bauer M."/>
            <person name="Teeling H."/>
            <person name="Lombardot T."/>
            <person name="Ludwig W."/>
            <person name="Gade D."/>
            <person name="Beck A."/>
            <person name="Borzym K."/>
            <person name="Heitmann K."/>
            <person name="Rabus R."/>
            <person name="Schlesner H."/>
            <person name="Amann R."/>
            <person name="Reinhardt R."/>
        </authorList>
    </citation>
    <scope>NUCLEOTIDE SEQUENCE [LARGE SCALE GENOMIC DNA]</scope>
    <source>
        <strain evidence="3">DSM 10527 / NCIMB 13988 / SH1</strain>
    </source>
</reference>
<dbReference type="EMBL" id="BX294142">
    <property type="protein sequence ID" value="CAD74203.1"/>
    <property type="molecule type" value="Genomic_DNA"/>
</dbReference>
<keyword evidence="3" id="KW-1185">Reference proteome</keyword>
<evidence type="ECO:0000313" key="2">
    <source>
        <dbReference type="EMBL" id="CAD74203.1"/>
    </source>
</evidence>
<dbReference type="AlphaFoldDB" id="Q7URY4"/>
<evidence type="ECO:0000256" key="1">
    <source>
        <dbReference type="SAM" id="MobiDB-lite"/>
    </source>
</evidence>
<dbReference type="EnsemblBacteria" id="CAD74203">
    <property type="protein sequence ID" value="CAD74203"/>
    <property type="gene ID" value="RB5385"/>
</dbReference>
<protein>
    <submittedName>
        <fullName evidence="2">Uncharacterized protein</fullName>
    </submittedName>
</protein>
<name>Q7URY4_RHOBA</name>
<sequence length="36" mass="4290">MRLRHRSKTVTGKPSLTPSNERFRQNSLSQCSTLWW</sequence>
<dbReference type="InParanoid" id="Q7URY4"/>
<accession>Q7URY4</accession>
<feature type="region of interest" description="Disordered" evidence="1">
    <location>
        <begin position="1"/>
        <end position="24"/>
    </location>
</feature>
<dbReference type="HOGENOM" id="CLU_3358112_0_0_0"/>
<gene>
    <name evidence="2" type="ordered locus">RB5385</name>
</gene>
<dbReference type="Proteomes" id="UP000001025">
    <property type="component" value="Chromosome"/>
</dbReference>